<name>A0ABY5FWC5_9MICO</name>
<comment type="pathway">
    <text evidence="1">Glycan biosynthesis; glycogen biosynthesis.</text>
</comment>
<dbReference type="Gene3D" id="3.90.1200.10">
    <property type="match status" value="1"/>
</dbReference>
<accession>A0ABY5FWC5</accession>
<dbReference type="InterPro" id="IPR011009">
    <property type="entry name" value="Kinase-like_dom_sf"/>
</dbReference>
<evidence type="ECO:0000256" key="10">
    <source>
        <dbReference type="ARBA" id="ARBA00022840"/>
    </source>
</evidence>
<keyword evidence="8" id="KW-0547">Nucleotide-binding</keyword>
<dbReference type="EMBL" id="CP101497">
    <property type="protein sequence ID" value="UTT62604.1"/>
    <property type="molecule type" value="Genomic_DNA"/>
</dbReference>
<keyword evidence="9" id="KW-0418">Kinase</keyword>
<keyword evidence="6" id="KW-0321">Glycogen metabolism</keyword>
<dbReference type="SUPFAM" id="SSF56112">
    <property type="entry name" value="Protein kinase-like (PK-like)"/>
    <property type="match status" value="1"/>
</dbReference>
<sequence>MHSTMECLTDWMTRQRWYAGKGRLPQLVEVGRDEWVCDEPEARILVLLVRDTANNPPSLYHVPIVMRSTIPRGAGRTFIGRDEHDDYLFDGAHDAAYTRALLRRLGVHRDNQQARVHGGEQSNTSIIFDAGSEAPVVAKIFRLVHAGENPDVVLQSALTSAGNRSVPRMLGSVTGTWVDPHGSDAHSDEPSTGHLAFAQEFVPGVRDGWPLALEAADAGESFAVDAERLGRVTAEVHAALATCMPSREATLGDIVGFVAGWHQRLAVAMSDVPQLRALRPAIEAVYDAAREAPWPALQRIHGDYHLGQVLRRPSGEWLLVDFEGEPLRPLAERTRVDSPLRDVAGMLRSFDYAVGSLRSASRAAAGAIDTASLDLDALALEAARAEWAREARAAFLDGYIAESETDLRQHRALLDAFELDKAVYEAMYEARNRPSWLPIPLAAVAYLVTPERAAKR</sequence>
<keyword evidence="7" id="KW-0808">Transferase</keyword>
<gene>
    <name evidence="16" type="ORF">NNL39_00330</name>
</gene>
<evidence type="ECO:0000256" key="9">
    <source>
        <dbReference type="ARBA" id="ARBA00022777"/>
    </source>
</evidence>
<evidence type="ECO:0000256" key="2">
    <source>
        <dbReference type="ARBA" id="ARBA00006219"/>
    </source>
</evidence>
<keyword evidence="12" id="KW-0119">Carbohydrate metabolism</keyword>
<keyword evidence="17" id="KW-1185">Reference proteome</keyword>
<keyword evidence="10" id="KW-0067">ATP-binding</keyword>
<protein>
    <recommendedName>
        <fullName evidence="5">Maltokinase</fullName>
        <ecNumber evidence="4">2.7.1.175</ecNumber>
    </recommendedName>
    <alternativeName>
        <fullName evidence="13">Maltose-1-phosphate synthase</fullName>
    </alternativeName>
</protein>
<dbReference type="Pfam" id="PF18085">
    <property type="entry name" value="Mak_N_cap"/>
    <property type="match status" value="1"/>
</dbReference>
<evidence type="ECO:0000256" key="1">
    <source>
        <dbReference type="ARBA" id="ARBA00004964"/>
    </source>
</evidence>
<evidence type="ECO:0000256" key="13">
    <source>
        <dbReference type="ARBA" id="ARBA00031251"/>
    </source>
</evidence>
<dbReference type="InterPro" id="IPR040999">
    <property type="entry name" value="Mak_N_cap"/>
</dbReference>
<evidence type="ECO:0000259" key="15">
    <source>
        <dbReference type="Pfam" id="PF18085"/>
    </source>
</evidence>
<evidence type="ECO:0000256" key="6">
    <source>
        <dbReference type="ARBA" id="ARBA00022600"/>
    </source>
</evidence>
<evidence type="ECO:0000256" key="12">
    <source>
        <dbReference type="ARBA" id="ARBA00023277"/>
    </source>
</evidence>
<evidence type="ECO:0000313" key="17">
    <source>
        <dbReference type="Proteomes" id="UP001060039"/>
    </source>
</evidence>
<evidence type="ECO:0000256" key="4">
    <source>
        <dbReference type="ARBA" id="ARBA00011962"/>
    </source>
</evidence>
<evidence type="ECO:0000256" key="14">
    <source>
        <dbReference type="ARBA" id="ARBA00049067"/>
    </source>
</evidence>
<evidence type="ECO:0000256" key="8">
    <source>
        <dbReference type="ARBA" id="ARBA00022741"/>
    </source>
</evidence>
<comment type="subunit">
    <text evidence="3">Monomer.</text>
</comment>
<evidence type="ECO:0000313" key="16">
    <source>
        <dbReference type="EMBL" id="UTT62604.1"/>
    </source>
</evidence>
<dbReference type="RefSeq" id="WP_255159737.1">
    <property type="nucleotide sequence ID" value="NZ_CP101497.1"/>
</dbReference>
<comment type="similarity">
    <text evidence="2">Belongs to the aminoglycoside phosphotransferase family.</text>
</comment>
<dbReference type="EC" id="2.7.1.175" evidence="4"/>
<feature type="domain" description="Maltokinase N-terminal cap" evidence="15">
    <location>
        <begin position="11"/>
        <end position="94"/>
    </location>
</feature>
<evidence type="ECO:0000256" key="7">
    <source>
        <dbReference type="ARBA" id="ARBA00022679"/>
    </source>
</evidence>
<comment type="catalytic activity">
    <reaction evidence="14">
        <text>D-maltose + ATP = alpha-maltose 1-phosphate + ADP + H(+)</text>
        <dbReference type="Rhea" id="RHEA:31915"/>
        <dbReference type="ChEBI" id="CHEBI:15378"/>
        <dbReference type="ChEBI" id="CHEBI:17306"/>
        <dbReference type="ChEBI" id="CHEBI:30616"/>
        <dbReference type="ChEBI" id="CHEBI:63576"/>
        <dbReference type="ChEBI" id="CHEBI:456216"/>
        <dbReference type="EC" id="2.7.1.175"/>
    </reaction>
</comment>
<proteinExistence type="inferred from homology"/>
<keyword evidence="11" id="KW-0320">Glycogen biosynthesis</keyword>
<reference evidence="16" key="1">
    <citation type="submission" date="2022-07" db="EMBL/GenBank/DDBJ databases">
        <title>Taxonomic analysis of Microcella humidisoli nov. sp., isolated from riverside soil.</title>
        <authorList>
            <person name="Molina K.M."/>
            <person name="Kim S.B."/>
        </authorList>
    </citation>
    <scope>NUCLEOTIDE SEQUENCE</scope>
    <source>
        <strain evidence="16">MMS21-STM10</strain>
    </source>
</reference>
<dbReference type="Proteomes" id="UP001060039">
    <property type="component" value="Chromosome"/>
</dbReference>
<organism evidence="16 17">
    <name type="scientific">Microcella humidisoli</name>
    <dbReference type="NCBI Taxonomy" id="2963406"/>
    <lineage>
        <taxon>Bacteria</taxon>
        <taxon>Bacillati</taxon>
        <taxon>Actinomycetota</taxon>
        <taxon>Actinomycetes</taxon>
        <taxon>Micrococcales</taxon>
        <taxon>Microbacteriaceae</taxon>
        <taxon>Microcella</taxon>
    </lineage>
</organism>
<evidence type="ECO:0000256" key="5">
    <source>
        <dbReference type="ARBA" id="ARBA00013882"/>
    </source>
</evidence>
<evidence type="ECO:0000256" key="3">
    <source>
        <dbReference type="ARBA" id="ARBA00011245"/>
    </source>
</evidence>
<evidence type="ECO:0000256" key="11">
    <source>
        <dbReference type="ARBA" id="ARBA00023056"/>
    </source>
</evidence>